<evidence type="ECO:0000259" key="5">
    <source>
        <dbReference type="Pfam" id="PF01826"/>
    </source>
</evidence>
<dbReference type="InterPro" id="IPR036084">
    <property type="entry name" value="Ser_inhib-like_sf"/>
</dbReference>
<feature type="signal peptide" evidence="4">
    <location>
        <begin position="1"/>
        <end position="18"/>
    </location>
</feature>
<dbReference type="Gene3D" id="2.10.25.10">
    <property type="entry name" value="Laminin"/>
    <property type="match status" value="3"/>
</dbReference>
<evidence type="ECO:0000256" key="2">
    <source>
        <dbReference type="ARBA" id="ARBA00023157"/>
    </source>
</evidence>
<evidence type="ECO:0000313" key="6">
    <source>
        <dbReference type="EMBL" id="MAA16410.1"/>
    </source>
</evidence>
<accession>A0A224YRH1</accession>
<feature type="compositionally biased region" description="Low complexity" evidence="3">
    <location>
        <begin position="992"/>
        <end position="1009"/>
    </location>
</feature>
<feature type="compositionally biased region" description="Gly residues" evidence="3">
    <location>
        <begin position="378"/>
        <end position="389"/>
    </location>
</feature>
<feature type="region of interest" description="Disordered" evidence="3">
    <location>
        <begin position="486"/>
        <end position="515"/>
    </location>
</feature>
<dbReference type="PANTHER" id="PTHR23259">
    <property type="entry name" value="RIDDLE"/>
    <property type="match status" value="1"/>
</dbReference>
<sequence>MHQITIVLVALCIAVVRGNSTCHGCHTAICGENEVPVRGHPRRDKFCRPAYTPREVFKRLRKCVCKPTYVRNSWDECVPRKLCRRCKCRLQKDWHMCSSACPVTYDMRVPLCGKMCVPGCDCPPGWVVDRRNWKRCVKANKFPPICPPHSTFKSCVSNCLPRCGIITPKTCISSCHRGACVCDEGFAEFWGYQGRVCVRQERCEWHYRNLLMLISTGSSGAGAALPGGAIHPSGWVIGPWGAYLPSVIGLLPASGSAVSTSTNALSGASSGGRGRVTPLSITGAPGSVTAGSGVVGVGMHGVGVNAPAEASSGGGISSSGGTGNYRGGAAIVLTGGRSGPHSGVAGGNSISPAGAVGAGISPNGGSAPLSVSRESGVTGTGRGSSGVGFTGESLSGTATTDSAGVRVSGTSHSVVPGRSSGALTTGFVGAQPPSITIGRPSTTITNTTDNAVLNRGVVGVNGGSASLGAGSVLRLSNIYGNRTSASLSSGISTGGSGESSSAGSSSLSSSTRVGGSSDGFNAGGASFSNSAGHGGSGARVNVEGTSLNGGAGIGGPGVGGMPIGTHFGGNNGVAGLGVGVITGGESLSSSGRVSVHGGAVPTEGAHLGSGAFVGGTRGNIGDAGIPLVAVGSGRNTFSGGLASMSRNVGVLNPATTTGLYAATASAANIRNGGGSAGGRSVTTGSGGAVVNGNVAGGLTTGGIGAVTPLSGSTVSAISGGGSAGRHSATSSGRATGTSNFGTSTTGDILRVTPNTGNTVSINGAGRTEGHPVATGSGSGAGNGNNGELPTGGIVAATHNAGGTVGVTHSGHSVPGGTIVRVETLHPSVAGNGGHSNGVLHVSTSRNTVGEGTGHTEAGRSLTTGPASTVVTTVGETATGTTFLTSPVSGNGASLGGAISMAQPGAFANSGTSAAPHSETPRIPLPNSSSSTSGNGISSITVSSSGSDVSMGTGNSHSNAAETNIAAVSGIIPTVTSLRGDVTHGTHEGSSRTHGTLGTPGGSTTTGASGSVIADVRGGSASVHPAGMILTVGTGSEGNVNRLTPVAAAPTAVTGTAGVGRGGAAGPVISISPTSNIPGGAAIIISPGATAGVANAAGNILPGSDNTGGARGAGTGGLTIHTGRTTSMGATGSRHLTTALRPAGVLEGGNGSHGGVSLVLQPGAARSSTIVYGLPPGSVLPIVNLRSNDLSSGGAISRHSSGLNSVNGEGVDIGESQPITGIAALGASNVSRSA</sequence>
<feature type="compositionally biased region" description="Polar residues" evidence="3">
    <location>
        <begin position="752"/>
        <end position="761"/>
    </location>
</feature>
<feature type="region of interest" description="Disordered" evidence="3">
    <location>
        <begin position="717"/>
        <end position="796"/>
    </location>
</feature>
<evidence type="ECO:0000256" key="1">
    <source>
        <dbReference type="ARBA" id="ARBA00022690"/>
    </source>
</evidence>
<dbReference type="InterPro" id="IPR051368">
    <property type="entry name" value="SerProtInhib-TIL_Domain"/>
</dbReference>
<dbReference type="GO" id="GO:0030414">
    <property type="term" value="F:peptidase inhibitor activity"/>
    <property type="evidence" value="ECO:0007669"/>
    <property type="project" value="UniProtKB-KW"/>
</dbReference>
<keyword evidence="2" id="KW-1015">Disulfide bond</keyword>
<protein>
    <submittedName>
        <fullName evidence="6">TIL domain containing protein</fullName>
    </submittedName>
</protein>
<dbReference type="PANTHER" id="PTHR23259:SF70">
    <property type="entry name" value="ACCESSORY GLAND PROTEIN ACP62F-RELATED"/>
    <property type="match status" value="1"/>
</dbReference>
<feature type="compositionally biased region" description="Low complexity" evidence="3">
    <location>
        <begin position="727"/>
        <end position="746"/>
    </location>
</feature>
<reference evidence="6" key="1">
    <citation type="journal article" date="2017" name="Parasit. Vectors">
        <title>Sialotranscriptomics of Rhipicephalus zambeziensis reveals intricate expression profiles of secretory proteins and suggests tight temporal transcriptional regulation during blood-feeding.</title>
        <authorList>
            <person name="de Castro M.H."/>
            <person name="de Klerk D."/>
            <person name="Pienaar R."/>
            <person name="Rees D.J.G."/>
            <person name="Mans B.J."/>
        </authorList>
    </citation>
    <scope>NUCLEOTIDE SEQUENCE</scope>
    <source>
        <tissue evidence="6">Salivary glands</tissue>
    </source>
</reference>
<dbReference type="CDD" id="cd19941">
    <property type="entry name" value="TIL"/>
    <property type="match status" value="3"/>
</dbReference>
<evidence type="ECO:0000256" key="3">
    <source>
        <dbReference type="SAM" id="MobiDB-lite"/>
    </source>
</evidence>
<feature type="region of interest" description="Disordered" evidence="3">
    <location>
        <begin position="978"/>
        <end position="1009"/>
    </location>
</feature>
<feature type="compositionally biased region" description="Low complexity" evidence="3">
    <location>
        <begin position="498"/>
        <end position="515"/>
    </location>
</feature>
<dbReference type="SUPFAM" id="SSF57567">
    <property type="entry name" value="Serine protease inhibitors"/>
    <property type="match status" value="1"/>
</dbReference>
<keyword evidence="4" id="KW-0732">Signal</keyword>
<feature type="compositionally biased region" description="Polar residues" evidence="3">
    <location>
        <begin position="393"/>
        <end position="413"/>
    </location>
</feature>
<organism evidence="6">
    <name type="scientific">Rhipicephalus zambeziensis</name>
    <dbReference type="NCBI Taxonomy" id="60191"/>
    <lineage>
        <taxon>Eukaryota</taxon>
        <taxon>Metazoa</taxon>
        <taxon>Ecdysozoa</taxon>
        <taxon>Arthropoda</taxon>
        <taxon>Chelicerata</taxon>
        <taxon>Arachnida</taxon>
        <taxon>Acari</taxon>
        <taxon>Parasitiformes</taxon>
        <taxon>Ixodida</taxon>
        <taxon>Ixodoidea</taxon>
        <taxon>Ixodidae</taxon>
        <taxon>Rhipicephalinae</taxon>
        <taxon>Rhipicephalus</taxon>
        <taxon>Rhipicephalus</taxon>
    </lineage>
</organism>
<feature type="region of interest" description="Disordered" evidence="3">
    <location>
        <begin position="847"/>
        <end position="866"/>
    </location>
</feature>
<dbReference type="Pfam" id="PF01826">
    <property type="entry name" value="TIL"/>
    <property type="match status" value="1"/>
</dbReference>
<feature type="compositionally biased region" description="Basic and acidic residues" evidence="3">
    <location>
        <begin position="980"/>
        <end position="990"/>
    </location>
</feature>
<dbReference type="EMBL" id="GFPF01005264">
    <property type="protein sequence ID" value="MAA16410.1"/>
    <property type="molecule type" value="Transcribed_RNA"/>
</dbReference>
<name>A0A224YRH1_9ACAR</name>
<evidence type="ECO:0000256" key="4">
    <source>
        <dbReference type="SAM" id="SignalP"/>
    </source>
</evidence>
<feature type="region of interest" description="Disordered" evidence="3">
    <location>
        <begin position="365"/>
        <end position="418"/>
    </location>
</feature>
<feature type="domain" description="TIL" evidence="5">
    <location>
        <begin position="88"/>
        <end position="140"/>
    </location>
</feature>
<feature type="chain" id="PRO_5012149413" evidence="4">
    <location>
        <begin position="19"/>
        <end position="1233"/>
    </location>
</feature>
<dbReference type="AlphaFoldDB" id="A0A224YRH1"/>
<keyword evidence="1" id="KW-0646">Protease inhibitor</keyword>
<dbReference type="InterPro" id="IPR002919">
    <property type="entry name" value="TIL_dom"/>
</dbReference>
<feature type="compositionally biased region" description="Low complexity" evidence="3">
    <location>
        <begin position="926"/>
        <end position="949"/>
    </location>
</feature>
<proteinExistence type="predicted"/>
<feature type="region of interest" description="Disordered" evidence="3">
    <location>
        <begin position="907"/>
        <end position="957"/>
    </location>
</feature>